<organism evidence="1 2">
    <name type="scientific">Pontiella sulfatireligans</name>
    <dbReference type="NCBI Taxonomy" id="2750658"/>
    <lineage>
        <taxon>Bacteria</taxon>
        <taxon>Pseudomonadati</taxon>
        <taxon>Kiritimatiellota</taxon>
        <taxon>Kiritimatiellia</taxon>
        <taxon>Kiritimatiellales</taxon>
        <taxon>Pontiellaceae</taxon>
        <taxon>Pontiella</taxon>
    </lineage>
</organism>
<accession>A0A6C2UE10</accession>
<gene>
    <name evidence="1" type="ORF">SCARR_00505</name>
</gene>
<name>A0A6C2UE10_9BACT</name>
<dbReference type="InterPro" id="IPR011004">
    <property type="entry name" value="Trimer_LpxA-like_sf"/>
</dbReference>
<protein>
    <recommendedName>
        <fullName evidence="3">Bifunctional protein GlmU</fullName>
    </recommendedName>
</protein>
<evidence type="ECO:0000313" key="2">
    <source>
        <dbReference type="Proteomes" id="UP000346198"/>
    </source>
</evidence>
<dbReference type="SUPFAM" id="SSF51161">
    <property type="entry name" value="Trimeric LpxA-like enzymes"/>
    <property type="match status" value="1"/>
</dbReference>
<dbReference type="Proteomes" id="UP000346198">
    <property type="component" value="Unassembled WGS sequence"/>
</dbReference>
<evidence type="ECO:0000313" key="1">
    <source>
        <dbReference type="EMBL" id="VGO18452.1"/>
    </source>
</evidence>
<sequence>MVQRTIEKWREAGVEVDQDVDLSRIADDAVIHSGSRIQGQETSIGPGCVLGAEAPAVVENCQLGRGVKLKGGYFSGAVFFEGANMGSGAHIRAGTILEEEANGAHTVGLKQTILLPFVTLGSLINFCDVLMAGGTSRKDHSEVGSSYIHFNFTPHQDKATASLMGDVPNGVFLDKKPIFLGGQGGLVGPARIACGSVIAAGGVCRKDILEENQLQVPPTPKAGTRAYETGVYRGIERIVENNLIYIGNILALREWYRNVRYRFLRDSFDHAVLDGGVKNLDLVLAERIKRLGDLAGKMEYSFQWLEANGGDAKAVETQKRFASKWPAMRDNLLEKMTQSFPPPEKFSQTLGISLPRDSYTEAIQFLVPSVRETGRAWLQGIVDDASGFVAHL</sequence>
<dbReference type="AlphaFoldDB" id="A0A6C2UE10"/>
<dbReference type="Gene3D" id="2.160.10.10">
    <property type="entry name" value="Hexapeptide repeat proteins"/>
    <property type="match status" value="1"/>
</dbReference>
<keyword evidence="2" id="KW-1185">Reference proteome</keyword>
<dbReference type="EMBL" id="CAAHFH010000001">
    <property type="protein sequence ID" value="VGO18452.1"/>
    <property type="molecule type" value="Genomic_DNA"/>
</dbReference>
<dbReference type="RefSeq" id="WP_136059932.1">
    <property type="nucleotide sequence ID" value="NZ_CAAHFH010000001.1"/>
</dbReference>
<reference evidence="1 2" key="1">
    <citation type="submission" date="2019-04" db="EMBL/GenBank/DDBJ databases">
        <authorList>
            <person name="Van Vliet M D."/>
        </authorList>
    </citation>
    <scope>NUCLEOTIDE SEQUENCE [LARGE SCALE GENOMIC DNA]</scope>
    <source>
        <strain evidence="1 2">F21</strain>
    </source>
</reference>
<proteinExistence type="predicted"/>
<evidence type="ECO:0008006" key="3">
    <source>
        <dbReference type="Google" id="ProtNLM"/>
    </source>
</evidence>